<gene>
    <name evidence="1" type="ORF">H1W37_02495</name>
</gene>
<name>A0A838XUH2_9HYPH</name>
<organism evidence="1 2">
    <name type="scientific">Stappia taiwanensis</name>
    <dbReference type="NCBI Taxonomy" id="992267"/>
    <lineage>
        <taxon>Bacteria</taxon>
        <taxon>Pseudomonadati</taxon>
        <taxon>Pseudomonadota</taxon>
        <taxon>Alphaproteobacteria</taxon>
        <taxon>Hyphomicrobiales</taxon>
        <taxon>Stappiaceae</taxon>
        <taxon>Stappia</taxon>
    </lineage>
</organism>
<proteinExistence type="predicted"/>
<dbReference type="InterPro" id="IPR029058">
    <property type="entry name" value="AB_hydrolase_fold"/>
</dbReference>
<keyword evidence="2" id="KW-1185">Reference proteome</keyword>
<dbReference type="Pfam" id="PF06821">
    <property type="entry name" value="Ser_hydrolase"/>
    <property type="match status" value="1"/>
</dbReference>
<accession>A0A838XUH2</accession>
<reference evidence="1 2" key="1">
    <citation type="submission" date="2020-07" db="EMBL/GenBank/DDBJ databases">
        <authorList>
            <person name="Li M."/>
        </authorList>
    </citation>
    <scope>NUCLEOTIDE SEQUENCE [LARGE SCALE GENOMIC DNA]</scope>
    <source>
        <strain evidence="1 2">DSM 23284</strain>
    </source>
</reference>
<dbReference type="RefSeq" id="WP_181758709.1">
    <property type="nucleotide sequence ID" value="NZ_BMCR01000002.1"/>
</dbReference>
<evidence type="ECO:0000313" key="1">
    <source>
        <dbReference type="EMBL" id="MBA4610510.1"/>
    </source>
</evidence>
<dbReference type="EMBL" id="JACEON010000002">
    <property type="protein sequence ID" value="MBA4610510.1"/>
    <property type="molecule type" value="Genomic_DNA"/>
</dbReference>
<dbReference type="Proteomes" id="UP000559404">
    <property type="component" value="Unassembled WGS sequence"/>
</dbReference>
<keyword evidence="1" id="KW-0378">Hydrolase</keyword>
<dbReference type="GO" id="GO:0016787">
    <property type="term" value="F:hydrolase activity"/>
    <property type="evidence" value="ECO:0007669"/>
    <property type="project" value="UniProtKB-KW"/>
</dbReference>
<dbReference type="AlphaFoldDB" id="A0A838XUH2"/>
<reference evidence="1 2" key="2">
    <citation type="submission" date="2020-08" db="EMBL/GenBank/DDBJ databases">
        <title>Stappia taiwanensis sp. nov., isolated from a coastal thermal spring.</title>
        <authorList>
            <person name="Kampfer P."/>
        </authorList>
    </citation>
    <scope>NUCLEOTIDE SEQUENCE [LARGE SCALE GENOMIC DNA]</scope>
    <source>
        <strain evidence="1 2">DSM 23284</strain>
    </source>
</reference>
<dbReference type="SUPFAM" id="SSF53474">
    <property type="entry name" value="alpha/beta-Hydrolases"/>
    <property type="match status" value="1"/>
</dbReference>
<dbReference type="InterPro" id="IPR010662">
    <property type="entry name" value="RBBP9/YdeN"/>
</dbReference>
<comment type="caution">
    <text evidence="1">The sequence shown here is derived from an EMBL/GenBank/DDBJ whole genome shotgun (WGS) entry which is preliminary data.</text>
</comment>
<evidence type="ECO:0000313" key="2">
    <source>
        <dbReference type="Proteomes" id="UP000559404"/>
    </source>
</evidence>
<protein>
    <submittedName>
        <fullName evidence="1">Serine hydrolase family protein</fullName>
    </submittedName>
</protein>
<sequence>MKIADADILLVPGLGDVPAGHWLNRWRDKMANARFVELPGGHAPVFKAWMDGLVEAVADAQRPVVLVAHSLGVLTVAHAARHFEHGKVRGAFLVAPPDLGQTDPAPHFDTTGFHPRPTGPLPFTTRVVASRTDPSCAFDTAHEMASDWGAHFQDAGESGHIDLASGHGPWPDGLISFAYLMKTL</sequence>
<dbReference type="Gene3D" id="3.40.50.1820">
    <property type="entry name" value="alpha/beta hydrolase"/>
    <property type="match status" value="1"/>
</dbReference>